<keyword evidence="3" id="KW-1185">Reference proteome</keyword>
<dbReference type="AlphaFoldDB" id="A0A8W8MAW6"/>
<dbReference type="EnsemblMetazoa" id="G32154.1">
    <property type="protein sequence ID" value="G32154.1:cds"/>
    <property type="gene ID" value="G32154"/>
</dbReference>
<sequence>MKDQISNAEDVSKQIQSIINEIKDEQNKMMNLEKSVEDEIYKTFHNLQRILWNRHANLTKTLKSNVLSKQSHLKTQEDILRRMKLDIEESNKFANQTISSPSAPALFQTKLVEMANVWSVSIFPPKCSVEHGDSLEKNKSATFHVKLRDFQNLSPFKERGLNETDMDVVVKDPKESSKPQNEHVTLVDV</sequence>
<evidence type="ECO:0000313" key="2">
    <source>
        <dbReference type="EnsemblMetazoa" id="G32154.1:cds"/>
    </source>
</evidence>
<proteinExistence type="predicted"/>
<accession>A0A8W8MAW6</accession>
<evidence type="ECO:0000256" key="1">
    <source>
        <dbReference type="SAM" id="Coils"/>
    </source>
</evidence>
<name>A0A8W8MAW6_MAGGI</name>
<feature type="coiled-coil region" evidence="1">
    <location>
        <begin position="5"/>
        <end position="35"/>
    </location>
</feature>
<organism evidence="2 3">
    <name type="scientific">Magallana gigas</name>
    <name type="common">Pacific oyster</name>
    <name type="synonym">Crassostrea gigas</name>
    <dbReference type="NCBI Taxonomy" id="29159"/>
    <lineage>
        <taxon>Eukaryota</taxon>
        <taxon>Metazoa</taxon>
        <taxon>Spiralia</taxon>
        <taxon>Lophotrochozoa</taxon>
        <taxon>Mollusca</taxon>
        <taxon>Bivalvia</taxon>
        <taxon>Autobranchia</taxon>
        <taxon>Pteriomorphia</taxon>
        <taxon>Ostreida</taxon>
        <taxon>Ostreoidea</taxon>
        <taxon>Ostreidae</taxon>
        <taxon>Magallana</taxon>
    </lineage>
</organism>
<reference evidence="2" key="1">
    <citation type="submission" date="2022-08" db="UniProtKB">
        <authorList>
            <consortium name="EnsemblMetazoa"/>
        </authorList>
    </citation>
    <scope>IDENTIFICATION</scope>
    <source>
        <strain evidence="2">05x7-T-G4-1.051#20</strain>
    </source>
</reference>
<dbReference type="Proteomes" id="UP000005408">
    <property type="component" value="Unassembled WGS sequence"/>
</dbReference>
<evidence type="ECO:0000313" key="3">
    <source>
        <dbReference type="Proteomes" id="UP000005408"/>
    </source>
</evidence>
<protein>
    <submittedName>
        <fullName evidence="2">Uncharacterized protein</fullName>
    </submittedName>
</protein>
<keyword evidence="1" id="KW-0175">Coiled coil</keyword>